<dbReference type="EMBL" id="QLTT01000014">
    <property type="protein sequence ID" value="RAS59519.1"/>
    <property type="molecule type" value="Genomic_DNA"/>
</dbReference>
<dbReference type="Proteomes" id="UP000248714">
    <property type="component" value="Unassembled WGS sequence"/>
</dbReference>
<gene>
    <name evidence="1" type="ORF">C8D87_114131</name>
</gene>
<dbReference type="RefSeq" id="WP_146772055.1">
    <property type="nucleotide sequence ID" value="NZ_QLTT01000014.1"/>
</dbReference>
<reference evidence="1 2" key="1">
    <citation type="submission" date="2018-06" db="EMBL/GenBank/DDBJ databases">
        <title>Genomic Encyclopedia of Type Strains, Phase IV (KMG-IV): sequencing the most valuable type-strain genomes for metagenomic binning, comparative biology and taxonomic classification.</title>
        <authorList>
            <person name="Goeker M."/>
        </authorList>
    </citation>
    <scope>NUCLEOTIDE SEQUENCE [LARGE SCALE GENOMIC DNA]</scope>
    <source>
        <strain evidence="1 2">DSM 45479</strain>
    </source>
</reference>
<keyword evidence="2" id="KW-1185">Reference proteome</keyword>
<sequence>MPVGTYAPGTDHFDLAVDYGGLTYSMFFGTDTNHTPLPTEPPPKGTVCLCPSCQSEGWYAQSPVCRFWRAHCEDCDGTRSSREFDRGRPARTVACQRCAEEWTAAVNEFRRVLRNPAAAARQLRAQALTHRALAVTR</sequence>
<protein>
    <submittedName>
        <fullName evidence="1">Uncharacterized protein</fullName>
    </submittedName>
</protein>
<organism evidence="1 2">
    <name type="scientific">Lentzea atacamensis</name>
    <dbReference type="NCBI Taxonomy" id="531938"/>
    <lineage>
        <taxon>Bacteria</taxon>
        <taxon>Bacillati</taxon>
        <taxon>Actinomycetota</taxon>
        <taxon>Actinomycetes</taxon>
        <taxon>Pseudonocardiales</taxon>
        <taxon>Pseudonocardiaceae</taxon>
        <taxon>Lentzea</taxon>
    </lineage>
</organism>
<comment type="caution">
    <text evidence="1">The sequence shown here is derived from an EMBL/GenBank/DDBJ whole genome shotgun (WGS) entry which is preliminary data.</text>
</comment>
<name>A0ABX9DW58_9PSEU</name>
<evidence type="ECO:0000313" key="2">
    <source>
        <dbReference type="Proteomes" id="UP000248714"/>
    </source>
</evidence>
<evidence type="ECO:0000313" key="1">
    <source>
        <dbReference type="EMBL" id="RAS59519.1"/>
    </source>
</evidence>
<accession>A0ABX9DW58</accession>
<proteinExistence type="predicted"/>